<feature type="transmembrane region" description="Helical" evidence="2">
    <location>
        <begin position="94"/>
        <end position="115"/>
    </location>
</feature>
<comment type="caution">
    <text evidence="3">The sequence shown here is derived from an EMBL/GenBank/DDBJ whole genome shotgun (WGS) entry which is preliminary data.</text>
</comment>
<protein>
    <submittedName>
        <fullName evidence="3">RpfH protein</fullName>
    </submittedName>
</protein>
<evidence type="ECO:0000313" key="3">
    <source>
        <dbReference type="EMBL" id="TWQ55766.1"/>
    </source>
</evidence>
<accession>A0ABD7SDD7</accession>
<dbReference type="Proteomes" id="UP000320455">
    <property type="component" value="Unassembled WGS sequence"/>
</dbReference>
<evidence type="ECO:0000313" key="4">
    <source>
        <dbReference type="Proteomes" id="UP000320455"/>
    </source>
</evidence>
<feature type="region of interest" description="Disordered" evidence="1">
    <location>
        <begin position="183"/>
        <end position="208"/>
    </location>
</feature>
<feature type="transmembrane region" description="Helical" evidence="2">
    <location>
        <begin position="23"/>
        <end position="42"/>
    </location>
</feature>
<name>A0ABD7SDD7_XANVA</name>
<gene>
    <name evidence="3" type="ORF">FQK01_04950</name>
</gene>
<dbReference type="AlphaFoldDB" id="A0ABD7SDD7"/>
<evidence type="ECO:0000256" key="1">
    <source>
        <dbReference type="SAM" id="MobiDB-lite"/>
    </source>
</evidence>
<keyword evidence="2" id="KW-1133">Transmembrane helix</keyword>
<feature type="transmembrane region" description="Helical" evidence="2">
    <location>
        <begin position="54"/>
        <end position="74"/>
    </location>
</feature>
<feature type="transmembrane region" description="Helical" evidence="2">
    <location>
        <begin position="153"/>
        <end position="171"/>
    </location>
</feature>
<keyword evidence="2" id="KW-0472">Membrane</keyword>
<keyword evidence="4" id="KW-1185">Reference proteome</keyword>
<dbReference type="EMBL" id="VOCK01000005">
    <property type="protein sequence ID" value="TWQ55766.1"/>
    <property type="molecule type" value="Genomic_DNA"/>
</dbReference>
<organism evidence="3 4">
    <name type="scientific">Xanthomonas vasicola</name>
    <dbReference type="NCBI Taxonomy" id="56459"/>
    <lineage>
        <taxon>Bacteria</taxon>
        <taxon>Pseudomonadati</taxon>
        <taxon>Pseudomonadota</taxon>
        <taxon>Gammaproteobacteria</taxon>
        <taxon>Lysobacterales</taxon>
        <taxon>Lysobacteraceae</taxon>
        <taxon>Xanthomonas</taxon>
    </lineage>
</organism>
<evidence type="ECO:0000256" key="2">
    <source>
        <dbReference type="SAM" id="Phobius"/>
    </source>
</evidence>
<sequence>MKRALGQLRDRLVRRTDSEHGQALVRIALILLILIYTLICAPRWPVSGRQLQQLSCLIAIGQATALLIFCWIVANPQRSHLRRTLGMLADYGLIGLAMTWMGAPMACLYVVLLWITIGNGLRFGSEALHTAVAMAMLSFGTTLANSTYWQGQLGLGVALLGALIMVPMSLLRTLRERDQAMTGSTPAADIDAASQPRKDPNLLTRKRV</sequence>
<keyword evidence="2" id="KW-0812">Transmembrane</keyword>
<dbReference type="RefSeq" id="WP_039435153.1">
    <property type="nucleotide sequence ID" value="NZ_CP034649.1"/>
</dbReference>
<reference evidence="4" key="1">
    <citation type="journal article" date="2020" name="Phytopathology">
        <title>Genomic acquisitions in emerging populations of Xanthomonas vasicola pv. vasculorum infecting corn in the U.S. and Argentina.</title>
        <authorList>
            <person name="Perez-Quintero A.L."/>
        </authorList>
    </citation>
    <scope>NUCLEOTIDE SEQUENCE [LARGE SCALE GENOMIC DNA]</scope>
    <source>
        <strain evidence="4">Xvh-L</strain>
    </source>
</reference>
<proteinExistence type="predicted"/>